<dbReference type="Pfam" id="PF11241">
    <property type="entry name" value="DUF3043"/>
    <property type="match status" value="1"/>
</dbReference>
<keyword evidence="2" id="KW-1133">Transmembrane helix</keyword>
<reference evidence="3" key="1">
    <citation type="submission" date="2024-02" db="EMBL/GenBank/DDBJ databases">
        <title>Tomenella chthoni gen. nov. sp. nov., a member of the family Jonesiaceae isolated from bat guano.</title>
        <authorList>
            <person name="Miller S.L."/>
            <person name="King J."/>
            <person name="Sankaranarayanan K."/>
            <person name="Lawson P.A."/>
        </authorList>
    </citation>
    <scope>NUCLEOTIDE SEQUENCE</scope>
    <source>
        <strain evidence="3">BS-20</strain>
    </source>
</reference>
<evidence type="ECO:0000256" key="1">
    <source>
        <dbReference type="SAM" id="MobiDB-lite"/>
    </source>
</evidence>
<keyword evidence="2" id="KW-0472">Membrane</keyword>
<organism evidence="3">
    <name type="scientific">Jonesiaceae bacterium BS-20</name>
    <dbReference type="NCBI Taxonomy" id="3120821"/>
    <lineage>
        <taxon>Bacteria</taxon>
        <taxon>Bacillati</taxon>
        <taxon>Actinomycetota</taxon>
        <taxon>Actinomycetes</taxon>
        <taxon>Micrococcales</taxon>
        <taxon>Jonesiaceae</taxon>
    </lineage>
</organism>
<proteinExistence type="predicted"/>
<evidence type="ECO:0000313" key="3">
    <source>
        <dbReference type="EMBL" id="XBH20190.1"/>
    </source>
</evidence>
<feature type="compositionally biased region" description="Basic and acidic residues" evidence="1">
    <location>
        <begin position="38"/>
        <end position="64"/>
    </location>
</feature>
<gene>
    <name evidence="3" type="ORF">V5R04_07950</name>
</gene>
<feature type="transmembrane region" description="Helical" evidence="2">
    <location>
        <begin position="103"/>
        <end position="123"/>
    </location>
</feature>
<dbReference type="EMBL" id="CP146203">
    <property type="protein sequence ID" value="XBH20190.1"/>
    <property type="molecule type" value="Genomic_DNA"/>
</dbReference>
<dbReference type="InterPro" id="IPR021403">
    <property type="entry name" value="DUF3043"/>
</dbReference>
<accession>A0AAU7DSA8</accession>
<protein>
    <submittedName>
        <fullName evidence="3">DUF3043 domain-containing protein</fullName>
    </submittedName>
</protein>
<feature type="region of interest" description="Disordered" evidence="1">
    <location>
        <begin position="1"/>
        <end position="64"/>
    </location>
</feature>
<name>A0AAU7DSA8_9MICO</name>
<evidence type="ECO:0000256" key="2">
    <source>
        <dbReference type="SAM" id="Phobius"/>
    </source>
</evidence>
<sequence>MSAAKKSSDPLNTNSVDNAIDKALGKANGKGRPTPTRAEAEAARRRPLVPEDRRAAAKAARAKERAQRDIEYQAMRTGDETNLPYRDRGPVKRYMRDYVDARYNVGEFFLFAAFIFLILTFLGKPFPGLALAAVGAMYLVVLIAIVDGFILWRQLKKRVKAKFGEDALLQRGLAMYAVMRAFQIRRARLPKPMVKHGQYPS</sequence>
<keyword evidence="2" id="KW-0812">Transmembrane</keyword>
<dbReference type="AlphaFoldDB" id="A0AAU7DSA8"/>
<feature type="transmembrane region" description="Helical" evidence="2">
    <location>
        <begin position="129"/>
        <end position="152"/>
    </location>
</feature>